<proteinExistence type="inferred from homology"/>
<dbReference type="RefSeq" id="WP_132970959.1">
    <property type="nucleotide sequence ID" value="NZ_SMFX01000001.1"/>
</dbReference>
<evidence type="ECO:0000256" key="1">
    <source>
        <dbReference type="ARBA" id="ARBA00004162"/>
    </source>
</evidence>
<reference evidence="9 10" key="1">
    <citation type="submission" date="2019-03" db="EMBL/GenBank/DDBJ databases">
        <title>Genomic Encyclopedia of Type Strains, Phase IV (KMG-IV): sequencing the most valuable type-strain genomes for metagenomic binning, comparative biology and taxonomic classification.</title>
        <authorList>
            <person name="Goeker M."/>
        </authorList>
    </citation>
    <scope>NUCLEOTIDE SEQUENCE [LARGE SCALE GENOMIC DNA]</scope>
    <source>
        <strain evidence="9 10">DSM 19610</strain>
    </source>
</reference>
<keyword evidence="7" id="KW-0653">Protein transport</keyword>
<evidence type="ECO:0000256" key="5">
    <source>
        <dbReference type="ARBA" id="ARBA00022989"/>
    </source>
</evidence>
<evidence type="ECO:0000256" key="4">
    <source>
        <dbReference type="ARBA" id="ARBA00022692"/>
    </source>
</evidence>
<sequence>MKRRWRKKVTGEPTEVNITAFMNLMVILVPFLLITAVFSRITILELNLPTEGAPSKEVARDEKEQLQLEVIVRRNVIEIGDRKRGLLKSVAVAADGSHLQQVSDMLQQIKARFPDKKDITLLLETDTSYDRLVGMMDTLRIARVERDGEIVMAELFPAISIGDAPAGKLRTVKRNTP</sequence>
<comment type="caution">
    <text evidence="9">The sequence shown here is derived from an EMBL/GenBank/DDBJ whole genome shotgun (WGS) entry which is preliminary data.</text>
</comment>
<gene>
    <name evidence="9" type="ORF">DFR30_0269</name>
</gene>
<dbReference type="GO" id="GO:0022857">
    <property type="term" value="F:transmembrane transporter activity"/>
    <property type="evidence" value="ECO:0007669"/>
    <property type="project" value="InterPro"/>
</dbReference>
<evidence type="ECO:0000256" key="7">
    <source>
        <dbReference type="RuleBase" id="RU003879"/>
    </source>
</evidence>
<dbReference type="GO" id="GO:0005886">
    <property type="term" value="C:plasma membrane"/>
    <property type="evidence" value="ECO:0007669"/>
    <property type="project" value="UniProtKB-SubCell"/>
</dbReference>
<keyword evidence="4 7" id="KW-0812">Transmembrane</keyword>
<dbReference type="AlphaFoldDB" id="A0A4R1HCU8"/>
<feature type="transmembrane region" description="Helical" evidence="8">
    <location>
        <begin position="21"/>
        <end position="41"/>
    </location>
</feature>
<dbReference type="InterPro" id="IPR003400">
    <property type="entry name" value="ExbD"/>
</dbReference>
<accession>A0A4R1HCU8</accession>
<dbReference type="EMBL" id="SMFX01000001">
    <property type="protein sequence ID" value="TCK17049.1"/>
    <property type="molecule type" value="Genomic_DNA"/>
</dbReference>
<keyword evidence="3" id="KW-1003">Cell membrane</keyword>
<evidence type="ECO:0000313" key="9">
    <source>
        <dbReference type="EMBL" id="TCK17049.1"/>
    </source>
</evidence>
<keyword evidence="7" id="KW-0813">Transport</keyword>
<dbReference type="Proteomes" id="UP000295707">
    <property type="component" value="Unassembled WGS sequence"/>
</dbReference>
<organism evidence="9 10">
    <name type="scientific">Thiogranum longum</name>
    <dbReference type="NCBI Taxonomy" id="1537524"/>
    <lineage>
        <taxon>Bacteria</taxon>
        <taxon>Pseudomonadati</taxon>
        <taxon>Pseudomonadota</taxon>
        <taxon>Gammaproteobacteria</taxon>
        <taxon>Chromatiales</taxon>
        <taxon>Ectothiorhodospiraceae</taxon>
        <taxon>Thiogranum</taxon>
    </lineage>
</organism>
<comment type="similarity">
    <text evidence="2 7">Belongs to the ExbD/TolR family.</text>
</comment>
<name>A0A4R1HCU8_9GAMM</name>
<evidence type="ECO:0000256" key="3">
    <source>
        <dbReference type="ARBA" id="ARBA00022475"/>
    </source>
</evidence>
<protein>
    <submittedName>
        <fullName evidence="9">Biopolymer transport protein ExbD</fullName>
    </submittedName>
</protein>
<keyword evidence="5 8" id="KW-1133">Transmembrane helix</keyword>
<evidence type="ECO:0000256" key="6">
    <source>
        <dbReference type="ARBA" id="ARBA00023136"/>
    </source>
</evidence>
<keyword evidence="6 8" id="KW-0472">Membrane</keyword>
<evidence type="ECO:0000256" key="8">
    <source>
        <dbReference type="SAM" id="Phobius"/>
    </source>
</evidence>
<keyword evidence="10" id="KW-1185">Reference proteome</keyword>
<comment type="subcellular location">
    <subcellularLocation>
        <location evidence="1">Cell membrane</location>
        <topology evidence="1">Single-pass membrane protein</topology>
    </subcellularLocation>
    <subcellularLocation>
        <location evidence="7">Cell membrane</location>
        <topology evidence="7">Single-pass type II membrane protein</topology>
    </subcellularLocation>
</comment>
<evidence type="ECO:0000256" key="2">
    <source>
        <dbReference type="ARBA" id="ARBA00005811"/>
    </source>
</evidence>
<dbReference type="OrthoDB" id="9150865at2"/>
<dbReference type="Pfam" id="PF02472">
    <property type="entry name" value="ExbD"/>
    <property type="match status" value="1"/>
</dbReference>
<evidence type="ECO:0000313" key="10">
    <source>
        <dbReference type="Proteomes" id="UP000295707"/>
    </source>
</evidence>
<dbReference type="GO" id="GO:0015031">
    <property type="term" value="P:protein transport"/>
    <property type="evidence" value="ECO:0007669"/>
    <property type="project" value="UniProtKB-KW"/>
</dbReference>